<evidence type="ECO:0000256" key="8">
    <source>
        <dbReference type="ARBA" id="ARBA00023136"/>
    </source>
</evidence>
<reference evidence="12" key="2">
    <citation type="submission" date="2020-09" db="EMBL/GenBank/DDBJ databases">
        <authorList>
            <person name="Sun Q."/>
            <person name="Zhou Y."/>
        </authorList>
    </citation>
    <scope>NUCLEOTIDE SEQUENCE</scope>
    <source>
        <strain evidence="12">CGMCC 1.15290</strain>
    </source>
</reference>
<feature type="transmembrane region" description="Helical" evidence="10">
    <location>
        <begin position="241"/>
        <end position="267"/>
    </location>
</feature>
<keyword evidence="13" id="KW-1185">Reference proteome</keyword>
<feature type="transmembrane region" description="Helical" evidence="10">
    <location>
        <begin position="320"/>
        <end position="344"/>
    </location>
</feature>
<evidence type="ECO:0000256" key="1">
    <source>
        <dbReference type="ARBA" id="ARBA00004651"/>
    </source>
</evidence>
<feature type="transmembrane region" description="Helical" evidence="10">
    <location>
        <begin position="72"/>
        <end position="89"/>
    </location>
</feature>
<evidence type="ECO:0000256" key="10">
    <source>
        <dbReference type="RuleBase" id="RU366002"/>
    </source>
</evidence>
<keyword evidence="8 10" id="KW-0472">Membrane</keyword>
<keyword evidence="9 10" id="KW-0739">Sodium transport</keyword>
<evidence type="ECO:0000256" key="5">
    <source>
        <dbReference type="ARBA" id="ARBA00022989"/>
    </source>
</evidence>
<keyword evidence="7 10" id="KW-0406">Ion transport</keyword>
<organism evidence="12 13">
    <name type="scientific">Filimonas zeae</name>
    <dbReference type="NCBI Taxonomy" id="1737353"/>
    <lineage>
        <taxon>Bacteria</taxon>
        <taxon>Pseudomonadati</taxon>
        <taxon>Bacteroidota</taxon>
        <taxon>Chitinophagia</taxon>
        <taxon>Chitinophagales</taxon>
        <taxon>Chitinophagaceae</taxon>
        <taxon>Filimonas</taxon>
    </lineage>
</organism>
<comment type="caution">
    <text evidence="10">Lacks conserved residue(s) required for the propagation of feature annotation.</text>
</comment>
<evidence type="ECO:0000256" key="2">
    <source>
        <dbReference type="ARBA" id="ARBA00022448"/>
    </source>
</evidence>
<feature type="transmembrane region" description="Helical" evidence="10">
    <location>
        <begin position="20"/>
        <end position="39"/>
    </location>
</feature>
<dbReference type="PANTHER" id="PTHR10110:SF86">
    <property type="entry name" value="SODIUM_HYDROGEN EXCHANGER 7"/>
    <property type="match status" value="1"/>
</dbReference>
<feature type="transmembrane region" description="Helical" evidence="10">
    <location>
        <begin position="101"/>
        <end position="124"/>
    </location>
</feature>
<keyword evidence="3 10" id="KW-1003">Cell membrane</keyword>
<keyword evidence="4 10" id="KW-0812">Transmembrane</keyword>
<name>A0A917MVQ6_9BACT</name>
<dbReference type="Pfam" id="PF00999">
    <property type="entry name" value="Na_H_Exchanger"/>
    <property type="match status" value="1"/>
</dbReference>
<feature type="domain" description="Cation/H+ exchanger transmembrane" evidence="11">
    <location>
        <begin position="31"/>
        <end position="425"/>
    </location>
</feature>
<keyword evidence="6 10" id="KW-0915">Sodium</keyword>
<dbReference type="AlphaFoldDB" id="A0A917MVQ6"/>
<keyword evidence="10" id="KW-0050">Antiport</keyword>
<evidence type="ECO:0000256" key="9">
    <source>
        <dbReference type="ARBA" id="ARBA00023201"/>
    </source>
</evidence>
<dbReference type="GO" id="GO:0015385">
    <property type="term" value="F:sodium:proton antiporter activity"/>
    <property type="evidence" value="ECO:0007669"/>
    <property type="project" value="InterPro"/>
</dbReference>
<feature type="transmembrane region" description="Helical" evidence="10">
    <location>
        <begin position="200"/>
        <end position="221"/>
    </location>
</feature>
<accession>A0A917MVQ6</accession>
<evidence type="ECO:0000256" key="6">
    <source>
        <dbReference type="ARBA" id="ARBA00023053"/>
    </source>
</evidence>
<feature type="transmembrane region" description="Helical" evidence="10">
    <location>
        <begin position="365"/>
        <end position="388"/>
    </location>
</feature>
<reference evidence="12" key="1">
    <citation type="journal article" date="2014" name="Int. J. Syst. Evol. Microbiol.">
        <title>Complete genome sequence of Corynebacterium casei LMG S-19264T (=DSM 44701T), isolated from a smear-ripened cheese.</title>
        <authorList>
            <consortium name="US DOE Joint Genome Institute (JGI-PGF)"/>
            <person name="Walter F."/>
            <person name="Albersmeier A."/>
            <person name="Kalinowski J."/>
            <person name="Ruckert C."/>
        </authorList>
    </citation>
    <scope>NUCLEOTIDE SEQUENCE</scope>
    <source>
        <strain evidence="12">CGMCC 1.15290</strain>
    </source>
</reference>
<evidence type="ECO:0000256" key="3">
    <source>
        <dbReference type="ARBA" id="ARBA00022475"/>
    </source>
</evidence>
<feature type="transmembrane region" description="Helical" evidence="10">
    <location>
        <begin position="46"/>
        <end position="66"/>
    </location>
</feature>
<comment type="similarity">
    <text evidence="10">Belongs to the monovalent cation:proton antiporter 1 (CPA1) transporter (TC 2.A.36) family.</text>
</comment>
<dbReference type="EMBL" id="BMIB01000002">
    <property type="protein sequence ID" value="GGH67118.1"/>
    <property type="molecule type" value="Genomic_DNA"/>
</dbReference>
<dbReference type="InterPro" id="IPR004705">
    <property type="entry name" value="Cation/H_exchanger_CPA1_bac"/>
</dbReference>
<sequence length="551" mass="62104">MYHPDNYLFTLKKLFPLIHHNLLLILALFFVMALLYMLSQRLKISYPIFLVIGGLAISFIPGLPHLNVDPDLVFLIFLPPLLFEAAWYSSWNQLWKWRRSVLSLGFGLVLVTSLAIAYFSLHIIPDFTLALGFMLGGIISPPDAVAATSVLKGMEVPKRGTTILEGESLVNDAASLTVLRFAIATVLTGQFVFQKAAVDFAVLAVMGVFVGLLIAHILYYVLRYWVGSSSITTPITLIAPYLMYIVAEQFHWSGVLAVVSGGLFLSFRSSDFLNYHTRLQTKEVWETVGFLLNGFVFILIGLELPVIIKGLEGYELSEAIYYALVISAMVIVIRIVLVYLSTFIPRWLSKDLREKEKSPGLKLPFIIGWAGMRGVVSLASALAIPLTLSDGTTGFPHRNLILFITFVVILVTLVFQGLTLPLFIRWLKVEEVDDYIPEEEQIEAIRLELAKQSIQYLDANYAVEMSQYETVGRIKEQLQRSVNATESTMNEEDKKKALSSVRGLYRKIMLELVSLRRDGLKKMTQQNQYDDQVLRVMESSLDLEEARLNKV</sequence>
<gene>
    <name evidence="12" type="ORF">GCM10011379_22040</name>
</gene>
<evidence type="ECO:0000313" key="12">
    <source>
        <dbReference type="EMBL" id="GGH67118.1"/>
    </source>
</evidence>
<evidence type="ECO:0000256" key="4">
    <source>
        <dbReference type="ARBA" id="ARBA00022692"/>
    </source>
</evidence>
<dbReference type="InterPro" id="IPR018422">
    <property type="entry name" value="Cation/H_exchanger_CPA1"/>
</dbReference>
<keyword evidence="2 10" id="KW-0813">Transport</keyword>
<dbReference type="NCBIfam" id="TIGR00831">
    <property type="entry name" value="a_cpa1"/>
    <property type="match status" value="1"/>
</dbReference>
<dbReference type="GO" id="GO:0005886">
    <property type="term" value="C:plasma membrane"/>
    <property type="evidence" value="ECO:0007669"/>
    <property type="project" value="UniProtKB-SubCell"/>
</dbReference>
<dbReference type="PANTHER" id="PTHR10110">
    <property type="entry name" value="SODIUM/HYDROGEN EXCHANGER"/>
    <property type="match status" value="1"/>
</dbReference>
<evidence type="ECO:0000259" key="11">
    <source>
        <dbReference type="Pfam" id="PF00999"/>
    </source>
</evidence>
<protein>
    <submittedName>
        <fullName evidence="12">Na+/H+ antiporter</fullName>
    </submittedName>
</protein>
<dbReference type="Gene3D" id="6.10.140.1330">
    <property type="match status" value="1"/>
</dbReference>
<feature type="transmembrane region" description="Helical" evidence="10">
    <location>
        <begin position="288"/>
        <end position="308"/>
    </location>
</feature>
<dbReference type="GO" id="GO:0098719">
    <property type="term" value="P:sodium ion import across plasma membrane"/>
    <property type="evidence" value="ECO:0007669"/>
    <property type="project" value="TreeGrafter"/>
</dbReference>
<comment type="function">
    <text evidence="10">Na(+)/H(+) antiporter that extrudes sodium in exchange for external protons.</text>
</comment>
<keyword evidence="5 10" id="KW-1133">Transmembrane helix</keyword>
<dbReference type="Proteomes" id="UP000627292">
    <property type="component" value="Unassembled WGS sequence"/>
</dbReference>
<comment type="subcellular location">
    <subcellularLocation>
        <location evidence="1 10">Cell membrane</location>
        <topology evidence="1 10">Multi-pass membrane protein</topology>
    </subcellularLocation>
</comment>
<feature type="transmembrane region" description="Helical" evidence="10">
    <location>
        <begin position="400"/>
        <end position="424"/>
    </location>
</feature>
<evidence type="ECO:0000256" key="7">
    <source>
        <dbReference type="ARBA" id="ARBA00023065"/>
    </source>
</evidence>
<dbReference type="InterPro" id="IPR006153">
    <property type="entry name" value="Cation/H_exchanger_TM"/>
</dbReference>
<evidence type="ECO:0000313" key="13">
    <source>
        <dbReference type="Proteomes" id="UP000627292"/>
    </source>
</evidence>
<comment type="caution">
    <text evidence="12">The sequence shown here is derived from an EMBL/GenBank/DDBJ whole genome shotgun (WGS) entry which is preliminary data.</text>
</comment>
<dbReference type="GO" id="GO:0015386">
    <property type="term" value="F:potassium:proton antiporter activity"/>
    <property type="evidence" value="ECO:0007669"/>
    <property type="project" value="TreeGrafter"/>
</dbReference>
<proteinExistence type="inferred from homology"/>
<dbReference type="GO" id="GO:0051453">
    <property type="term" value="P:regulation of intracellular pH"/>
    <property type="evidence" value="ECO:0007669"/>
    <property type="project" value="TreeGrafter"/>
</dbReference>